<dbReference type="InterPro" id="IPR036969">
    <property type="entry name" value="Citrate_synthase_sf"/>
</dbReference>
<organism evidence="1 2">
    <name type="scientific">Exilibacterium tricleocarpae</name>
    <dbReference type="NCBI Taxonomy" id="2591008"/>
    <lineage>
        <taxon>Bacteria</taxon>
        <taxon>Pseudomonadati</taxon>
        <taxon>Pseudomonadota</taxon>
        <taxon>Gammaproteobacteria</taxon>
        <taxon>Cellvibrionales</taxon>
        <taxon>Cellvibrionaceae</taxon>
        <taxon>Exilibacterium</taxon>
    </lineage>
</organism>
<keyword evidence="2" id="KW-1185">Reference proteome</keyword>
<dbReference type="Proteomes" id="UP000319732">
    <property type="component" value="Unassembled WGS sequence"/>
</dbReference>
<gene>
    <name evidence="1" type="ORF">FKG94_02320</name>
</gene>
<evidence type="ECO:0000313" key="2">
    <source>
        <dbReference type="Proteomes" id="UP000319732"/>
    </source>
</evidence>
<dbReference type="SUPFAM" id="SSF48256">
    <property type="entry name" value="Citrate synthase"/>
    <property type="match status" value="1"/>
</dbReference>
<dbReference type="InterPro" id="IPR016143">
    <property type="entry name" value="Citrate_synth-like_sm_a-sub"/>
</dbReference>
<dbReference type="OrthoDB" id="5405293at2"/>
<dbReference type="AlphaFoldDB" id="A0A545U8B7"/>
<dbReference type="RefSeq" id="WP_142902549.1">
    <property type="nucleotide sequence ID" value="NZ_ML660087.1"/>
</dbReference>
<accession>A0A545U8B7</accession>
<evidence type="ECO:0000313" key="1">
    <source>
        <dbReference type="EMBL" id="TQV85698.1"/>
    </source>
</evidence>
<comment type="caution">
    <text evidence="1">The sequence shown here is derived from an EMBL/GenBank/DDBJ whole genome shotgun (WGS) entry which is preliminary data.</text>
</comment>
<dbReference type="EMBL" id="VHSG01000003">
    <property type="protein sequence ID" value="TQV85698.1"/>
    <property type="molecule type" value="Genomic_DNA"/>
</dbReference>
<protein>
    <submittedName>
        <fullName evidence="1">Uncharacterized protein</fullName>
    </submittedName>
</protein>
<reference evidence="1 2" key="1">
    <citation type="submission" date="2019-06" db="EMBL/GenBank/DDBJ databases">
        <title>Whole genome sequence for Cellvibrionaceae sp. R142.</title>
        <authorList>
            <person name="Wang G."/>
        </authorList>
    </citation>
    <scope>NUCLEOTIDE SEQUENCE [LARGE SCALE GENOMIC DNA]</scope>
    <source>
        <strain evidence="1 2">R142</strain>
    </source>
</reference>
<sequence>MKTVLEAWEQSWTTEMGAYFPGERVVLRGKDLFTELQDLSWMGLLIYGVTGRLPDANQERLLNGIWALGTSYPDPRIWNNRIGALAGAAGSTSTLGVSAGLAVTEALLYGLRPLLGAAGLLLEAQRKLERGETLEEMLANKLNKASGCAPASGQASKKRHRLAALPGFGRPVSSRDERIAPLLELAGKLACDRGPAVKLAFSMEKVLQQSGYRHLYLNVAGLMAALLTDQGYTPQQQYQLCVLCSSGGILFCAADAATHPPGSFFPMRCASIDYHGTAPRQWRTETI</sequence>
<name>A0A545U8B7_9GAMM</name>
<dbReference type="Gene3D" id="1.10.230.10">
    <property type="entry name" value="Cytochrome P450-Terp, domain 2"/>
    <property type="match status" value="1"/>
</dbReference>
<proteinExistence type="predicted"/>
<dbReference type="GO" id="GO:0046912">
    <property type="term" value="F:acyltransferase activity, acyl groups converted into alkyl on transfer"/>
    <property type="evidence" value="ECO:0007669"/>
    <property type="project" value="InterPro"/>
</dbReference>